<keyword evidence="3 7" id="KW-0812">Transmembrane</keyword>
<evidence type="ECO:0000256" key="2">
    <source>
        <dbReference type="ARBA" id="ARBA00008974"/>
    </source>
</evidence>
<comment type="similarity">
    <text evidence="2">Belongs to the purine-cytosine permease (2.A.39) family.</text>
</comment>
<name>A0A139H4M7_9PEZI</name>
<dbReference type="InterPro" id="IPR001248">
    <property type="entry name" value="Pur-cyt_permease"/>
</dbReference>
<dbReference type="PANTHER" id="PTHR30618">
    <property type="entry name" value="NCS1 FAMILY PURINE/PYRIMIDINE TRANSPORTER"/>
    <property type="match status" value="1"/>
</dbReference>
<gene>
    <name evidence="8" type="ORF">AC579_3830</name>
</gene>
<evidence type="ECO:0000256" key="3">
    <source>
        <dbReference type="ARBA" id="ARBA00022692"/>
    </source>
</evidence>
<protein>
    <submittedName>
        <fullName evidence="8">Uncharacterized protein</fullName>
    </submittedName>
</protein>
<keyword evidence="5 7" id="KW-0472">Membrane</keyword>
<organism evidence="8 9">
    <name type="scientific">Pseudocercospora musae</name>
    <dbReference type="NCBI Taxonomy" id="113226"/>
    <lineage>
        <taxon>Eukaryota</taxon>
        <taxon>Fungi</taxon>
        <taxon>Dikarya</taxon>
        <taxon>Ascomycota</taxon>
        <taxon>Pezizomycotina</taxon>
        <taxon>Dothideomycetes</taxon>
        <taxon>Dothideomycetidae</taxon>
        <taxon>Mycosphaerellales</taxon>
        <taxon>Mycosphaerellaceae</taxon>
        <taxon>Pseudocercospora</taxon>
    </lineage>
</organism>
<feature type="region of interest" description="Disordered" evidence="6">
    <location>
        <begin position="130"/>
        <end position="156"/>
    </location>
</feature>
<evidence type="ECO:0000256" key="4">
    <source>
        <dbReference type="ARBA" id="ARBA00022989"/>
    </source>
</evidence>
<comment type="caution">
    <text evidence="8">The sequence shown here is derived from an EMBL/GenBank/DDBJ whole genome shotgun (WGS) entry which is preliminary data.</text>
</comment>
<dbReference type="Pfam" id="PF02133">
    <property type="entry name" value="Transp_cyt_pur"/>
    <property type="match status" value="1"/>
</dbReference>
<keyword evidence="9" id="KW-1185">Reference proteome</keyword>
<proteinExistence type="inferred from homology"/>
<feature type="transmembrane region" description="Helical" evidence="7">
    <location>
        <begin position="77"/>
        <end position="100"/>
    </location>
</feature>
<dbReference type="Gene3D" id="1.10.4160.10">
    <property type="entry name" value="Hydantoin permease"/>
    <property type="match status" value="1"/>
</dbReference>
<accession>A0A139H4M7</accession>
<evidence type="ECO:0000256" key="7">
    <source>
        <dbReference type="SAM" id="Phobius"/>
    </source>
</evidence>
<dbReference type="Proteomes" id="UP000073492">
    <property type="component" value="Unassembled WGS sequence"/>
</dbReference>
<evidence type="ECO:0000256" key="6">
    <source>
        <dbReference type="SAM" id="MobiDB-lite"/>
    </source>
</evidence>
<dbReference type="PANTHER" id="PTHR30618:SF0">
    <property type="entry name" value="PURINE-URACIL PERMEASE NCS1"/>
    <property type="match status" value="1"/>
</dbReference>
<evidence type="ECO:0000256" key="5">
    <source>
        <dbReference type="ARBA" id="ARBA00023136"/>
    </source>
</evidence>
<dbReference type="GO" id="GO:0005886">
    <property type="term" value="C:plasma membrane"/>
    <property type="evidence" value="ECO:0007669"/>
    <property type="project" value="TreeGrafter"/>
</dbReference>
<dbReference type="OrthoDB" id="2018619at2759"/>
<dbReference type="InterPro" id="IPR045225">
    <property type="entry name" value="Uracil/uridine/allantoin_perm"/>
</dbReference>
<keyword evidence="4 7" id="KW-1133">Transmembrane helix</keyword>
<dbReference type="AlphaFoldDB" id="A0A139H4M7"/>
<evidence type="ECO:0000313" key="8">
    <source>
        <dbReference type="EMBL" id="KXS97440.1"/>
    </source>
</evidence>
<dbReference type="GO" id="GO:0015205">
    <property type="term" value="F:nucleobase transmembrane transporter activity"/>
    <property type="evidence" value="ECO:0007669"/>
    <property type="project" value="TreeGrafter"/>
</dbReference>
<feature type="transmembrane region" description="Helical" evidence="7">
    <location>
        <begin position="46"/>
        <end position="65"/>
    </location>
</feature>
<sequence>MSGYACFLAPIAGITFSDYWIVKKRRYDVPALYDPKGIYSYWNGTNLRALATTVVVVGPLLPGMAHKINPDLDIGAGLVHLFSFNWLDGFVLSIVMYIGLHLAFPDRRTTIPEVVPGTMEELYGAGIDGESEKQSVHVSPGKRSMEQSGAKEIGVA</sequence>
<dbReference type="EMBL" id="LFZO01000781">
    <property type="protein sequence ID" value="KXS97440.1"/>
    <property type="molecule type" value="Genomic_DNA"/>
</dbReference>
<evidence type="ECO:0000256" key="1">
    <source>
        <dbReference type="ARBA" id="ARBA00004141"/>
    </source>
</evidence>
<reference evidence="8 9" key="1">
    <citation type="submission" date="2015-07" db="EMBL/GenBank/DDBJ databases">
        <title>Comparative genomics of the Sigatoka disease complex on banana suggests a link between parallel evolutionary changes in Pseudocercospora fijiensis and Pseudocercospora eumusae and increased virulence on the banana host.</title>
        <authorList>
            <person name="Chang T.-C."/>
            <person name="Salvucci A."/>
            <person name="Crous P.W."/>
            <person name="Stergiopoulos I."/>
        </authorList>
    </citation>
    <scope>NUCLEOTIDE SEQUENCE [LARGE SCALE GENOMIC DNA]</scope>
    <source>
        <strain evidence="8 9">CBS 116634</strain>
    </source>
</reference>
<evidence type="ECO:0000313" key="9">
    <source>
        <dbReference type="Proteomes" id="UP000073492"/>
    </source>
</evidence>
<comment type="subcellular location">
    <subcellularLocation>
        <location evidence="1">Membrane</location>
        <topology evidence="1">Multi-pass membrane protein</topology>
    </subcellularLocation>
</comment>